<evidence type="ECO:0000313" key="15">
    <source>
        <dbReference type="EMBL" id="KAL3764523.1"/>
    </source>
</evidence>
<keyword evidence="9" id="KW-0862">Zinc</keyword>
<evidence type="ECO:0000256" key="4">
    <source>
        <dbReference type="ARBA" id="ARBA00022490"/>
    </source>
</evidence>
<dbReference type="GO" id="GO:0008270">
    <property type="term" value="F:zinc ion binding"/>
    <property type="evidence" value="ECO:0007669"/>
    <property type="project" value="UniProtKB-KW"/>
</dbReference>
<dbReference type="Gene3D" id="3.90.230.10">
    <property type="entry name" value="Creatinase/methionine aminopeptidase superfamily"/>
    <property type="match status" value="1"/>
</dbReference>
<name>A0ABD3MKT7_9STRA</name>
<dbReference type="InterPro" id="IPR031615">
    <property type="entry name" value="Zfn-C6H2"/>
</dbReference>
<dbReference type="CDD" id="cd06558">
    <property type="entry name" value="crotonase-like"/>
    <property type="match status" value="1"/>
</dbReference>
<dbReference type="Pfam" id="PF15801">
    <property type="entry name" value="zf-C6H2"/>
    <property type="match status" value="1"/>
</dbReference>
<evidence type="ECO:0000256" key="9">
    <source>
        <dbReference type="ARBA" id="ARBA00022833"/>
    </source>
</evidence>
<evidence type="ECO:0000256" key="5">
    <source>
        <dbReference type="ARBA" id="ARBA00022670"/>
    </source>
</evidence>
<dbReference type="AlphaFoldDB" id="A0ABD3MKT7"/>
<keyword evidence="7 12" id="KW-0863">Zinc-finger</keyword>
<protein>
    <recommendedName>
        <fullName evidence="13">Methionine aminopeptidase</fullName>
        <ecNumber evidence="13">3.4.11.18</ecNumber>
    </recommendedName>
</protein>
<dbReference type="Pfam" id="PF00557">
    <property type="entry name" value="Peptidase_M24"/>
    <property type="match status" value="1"/>
</dbReference>
<evidence type="ECO:0000256" key="11">
    <source>
        <dbReference type="HAMAP-Rule" id="MF_03174"/>
    </source>
</evidence>
<dbReference type="InterPro" id="IPR036005">
    <property type="entry name" value="Creatinase/aminopeptidase-like"/>
</dbReference>
<evidence type="ECO:0000256" key="12">
    <source>
        <dbReference type="PROSITE-ProRule" id="PRU01357"/>
    </source>
</evidence>
<feature type="binding site" evidence="11">
    <location>
        <position position="318"/>
    </location>
    <ligand>
        <name>a protein</name>
        <dbReference type="ChEBI" id="CHEBI:16541"/>
    </ligand>
    <ligandPart>
        <name>N-terminal L-methionine residue</name>
        <dbReference type="ChEBI" id="CHEBI:64731"/>
    </ligandPart>
</feature>
<dbReference type="NCBIfam" id="TIGR00500">
    <property type="entry name" value="met_pdase_I"/>
    <property type="match status" value="1"/>
</dbReference>
<dbReference type="InterPro" id="IPR029045">
    <property type="entry name" value="ClpP/crotonase-like_dom_sf"/>
</dbReference>
<dbReference type="EMBL" id="JALLPJ020001418">
    <property type="protein sequence ID" value="KAL3764523.1"/>
    <property type="molecule type" value="Genomic_DNA"/>
</dbReference>
<keyword evidence="16" id="KW-1185">Reference proteome</keyword>
<dbReference type="InterPro" id="IPR000994">
    <property type="entry name" value="Pept_M24"/>
</dbReference>
<dbReference type="Proteomes" id="UP001530400">
    <property type="component" value="Unassembled WGS sequence"/>
</dbReference>
<evidence type="ECO:0000256" key="8">
    <source>
        <dbReference type="ARBA" id="ARBA00022801"/>
    </source>
</evidence>
<evidence type="ECO:0000256" key="1">
    <source>
        <dbReference type="ARBA" id="ARBA00001709"/>
    </source>
</evidence>
<evidence type="ECO:0000256" key="10">
    <source>
        <dbReference type="ARBA" id="ARBA00023128"/>
    </source>
</evidence>
<keyword evidence="6 11" id="KW-0479">Metal-binding</keyword>
<feature type="binding site" evidence="11">
    <location>
        <position position="248"/>
    </location>
    <ligand>
        <name>Zn(2+)</name>
        <dbReference type="ChEBI" id="CHEBI:29105"/>
        <label>3</label>
    </ligand>
</feature>
<feature type="binding site" evidence="11">
    <location>
        <position position="236"/>
    </location>
    <ligand>
        <name>Zn(2+)</name>
        <dbReference type="ChEBI" id="CHEBI:29105"/>
        <label>3</label>
    </ligand>
</feature>
<feature type="binding site" evidence="11">
    <location>
        <position position="375"/>
    </location>
    <ligand>
        <name>Zn(2+)</name>
        <dbReference type="ChEBI" id="CHEBI:29105"/>
        <label>3</label>
    </ligand>
</feature>
<feature type="binding site" evidence="11">
    <location>
        <position position="375"/>
    </location>
    <ligand>
        <name>Zn(2+)</name>
        <dbReference type="ChEBI" id="CHEBI:29105"/>
        <label>4</label>
        <note>catalytic</note>
    </ligand>
</feature>
<dbReference type="NCBIfam" id="NF004127">
    <property type="entry name" value="PRK05617.1"/>
    <property type="match status" value="1"/>
</dbReference>
<dbReference type="Gene3D" id="3.90.226.10">
    <property type="entry name" value="2-enoyl-CoA Hydratase, Chain A, domain 1"/>
    <property type="match status" value="1"/>
</dbReference>
<comment type="subcellular location">
    <subcellularLocation>
        <location evidence="11">Cytoplasm</location>
    </subcellularLocation>
    <subcellularLocation>
        <location evidence="2">Mitochondrion</location>
    </subcellularLocation>
</comment>
<comment type="cofactor">
    <cofactor evidence="11">
        <name>Zn(2+)</name>
        <dbReference type="ChEBI" id="CHEBI:29105"/>
    </cofactor>
    <cofactor evidence="11">
        <name>Co(2+)</name>
        <dbReference type="ChEBI" id="CHEBI:48828"/>
    </cofactor>
    <cofactor evidence="11">
        <name>Mn(2+)</name>
        <dbReference type="ChEBI" id="CHEBI:29035"/>
    </cofactor>
    <cofactor evidence="11">
        <name>Fe(2+)</name>
        <dbReference type="ChEBI" id="CHEBI:29033"/>
    </cofactor>
    <text evidence="11">Binds 2 divalent metal cations per subunit. Has a high-affinity and a low affinity metal-binding site. The true nature of the physiological cofactor is under debate. The enzyme is active with zinc, cobalt, manganese or divalent iron ions. Has high activity with zinc; zinc cofactor is transferred into the active site region by the ZNG1 zinc chaperone.</text>
</comment>
<keyword evidence="8 11" id="KW-0378">Hydrolase</keyword>
<dbReference type="GO" id="GO:0004239">
    <property type="term" value="F:initiator methionyl aminopeptidase activity"/>
    <property type="evidence" value="ECO:0007669"/>
    <property type="project" value="UniProtKB-UniRule"/>
</dbReference>
<dbReference type="PRINTS" id="PR00599">
    <property type="entry name" value="MAPEPTIDASE"/>
</dbReference>
<comment type="subunit">
    <text evidence="11">Associates with the 60S ribosomal subunit of the 80S translational complex.</text>
</comment>
<dbReference type="GO" id="GO:0006508">
    <property type="term" value="P:proteolysis"/>
    <property type="evidence" value="ECO:0007669"/>
    <property type="project" value="UniProtKB-KW"/>
</dbReference>
<dbReference type="GO" id="GO:0070006">
    <property type="term" value="F:metalloaminopeptidase activity"/>
    <property type="evidence" value="ECO:0007669"/>
    <property type="project" value="UniProtKB-UniRule"/>
</dbReference>
<dbReference type="PANTHER" id="PTHR43330:SF7">
    <property type="entry name" value="METHIONINE AMINOPEPTIDASE 1"/>
    <property type="match status" value="1"/>
</dbReference>
<comment type="catalytic activity">
    <reaction evidence="11 13">
        <text>Release of N-terminal amino acids, preferentially methionine, from peptides and arylamides.</text>
        <dbReference type="EC" id="3.4.11.18"/>
    </reaction>
</comment>
<evidence type="ECO:0000256" key="3">
    <source>
        <dbReference type="ARBA" id="ARBA00022438"/>
    </source>
</evidence>
<reference evidence="15 16" key="1">
    <citation type="submission" date="2024-10" db="EMBL/GenBank/DDBJ databases">
        <title>Updated reference genomes for cyclostephanoid diatoms.</title>
        <authorList>
            <person name="Roberts W.R."/>
            <person name="Alverson A.J."/>
        </authorList>
    </citation>
    <scope>NUCLEOTIDE SEQUENCE [LARGE SCALE GENOMIC DNA]</scope>
    <source>
        <strain evidence="15 16">AJA010-31</strain>
    </source>
</reference>
<comment type="similarity">
    <text evidence="11 12">Belongs to the peptidase M24A family. Methionine aminopeptidase type 1 subfamily.</text>
</comment>
<gene>
    <name evidence="15" type="ORF">ACHAWO_007040</name>
</gene>
<dbReference type="Pfam" id="PF16113">
    <property type="entry name" value="ECH_2"/>
    <property type="match status" value="1"/>
</dbReference>
<evidence type="ECO:0000256" key="2">
    <source>
        <dbReference type="ARBA" id="ARBA00004173"/>
    </source>
</evidence>
<feature type="binding site" evidence="11">
    <location>
        <position position="248"/>
    </location>
    <ligand>
        <name>Zn(2+)</name>
        <dbReference type="ChEBI" id="CHEBI:29105"/>
        <label>4</label>
        <note>catalytic</note>
    </ligand>
</feature>
<dbReference type="InterPro" id="IPR045004">
    <property type="entry name" value="ECH_dom"/>
</dbReference>
<evidence type="ECO:0000256" key="7">
    <source>
        <dbReference type="ARBA" id="ARBA00022771"/>
    </source>
</evidence>
<feature type="binding site" evidence="11">
    <location>
        <position position="344"/>
    </location>
    <ligand>
        <name>Zn(2+)</name>
        <dbReference type="ChEBI" id="CHEBI:29105"/>
        <label>4</label>
        <note>catalytic</note>
    </ligand>
</feature>
<dbReference type="PROSITE" id="PS00680">
    <property type="entry name" value="MAP_1"/>
    <property type="match status" value="1"/>
</dbReference>
<feature type="binding site" evidence="11">
    <location>
        <position position="311"/>
    </location>
    <ligand>
        <name>Zn(2+)</name>
        <dbReference type="ChEBI" id="CHEBI:29105"/>
        <label>4</label>
        <note>catalytic</note>
    </ligand>
</feature>
<dbReference type="SUPFAM" id="SSF55920">
    <property type="entry name" value="Creatinase/aminopeptidase"/>
    <property type="match status" value="1"/>
</dbReference>
<sequence>MSTGGACASPNCTNVVSKRLACPKCIQLGLPPAYYCGQECFKSNYSQHKAIHTLAKQMGGAAKHRKTPPDGITCPTDAPAETKLSLPTWAEYYNFTGSLRPTLLSPTRPITNPNVRKPDYATHFSGVSESEQKDRASNNSIRVYGPEELEGECNLRYACKMGREVLDEGGKALRVGVTTDEIDRVVHEACMERECYPSPLNYYNFPKSVCTSVNEVICHGIPDYREVQDGDIVNIDVTTYSRGGYHGDLNETFCVGKVDEEGRKVVETAFNCLSSALAMVKPGTLYRDLGTAIHKVAQQNNCSVVRTYCGHGIGSLFHTAPNVPHYHKNKAKGVMKEGHVFTVEPMINLGSCNDTTWDDNWTAVTADGKRSAQFEHTVLVTKDGCEILTARENEPVMKWDPDLVQRASNLGILHLNNPSSLNALTLDMIRSMTATLQQWSNTGIRATMMDAAPYERNGKIKPAFCAGGDVKAVYLAGKSDNKALTADFFREEYKLNHMIATQQVPQLSIWDGVVMGGGVGLSVHGKYRVATENTLFAMPECKIGLFPDVGGSWWIPRLKLYQHQSCVGGVGNYLALTGARLKAEDLMYSGIATHYVKSERLEELKRALIESTDDSSSTDCVASVLMSFHDLTINTDEAFLSKHKREIDDAFHDKETVEDIISALKSMDTSFAQSTLETLNQMSPTSLKVTLEGLKRASKLNNIGECLAMEYRIVQACMKEGSDFYEGIRAALVDKDGEPKWSPVSLEEVSIDIVESYFEDLGEDELHLDTVTSSKL</sequence>
<keyword evidence="5 11" id="KW-0645">Protease</keyword>
<comment type="function">
    <text evidence="11 13">Cotranslationally removes the N-terminal methionine from nascent proteins. The N-terminal methionine is often cleaved when the second residue in the primary sequence is small and uncharged (Met-Ala-, Cys, Gly, Pro, Ser, Thr, or Val).</text>
</comment>
<feature type="binding site" evidence="11">
    <location>
        <position position="219"/>
    </location>
    <ligand>
        <name>a protein</name>
        <dbReference type="ChEBI" id="CHEBI:16541"/>
    </ligand>
    <ligandPart>
        <name>N-terminal L-methionine residue</name>
        <dbReference type="ChEBI" id="CHEBI:64731"/>
    </ligandPart>
</feature>
<dbReference type="PROSITE" id="PS52013">
    <property type="entry name" value="ZF_C6H2"/>
    <property type="match status" value="1"/>
</dbReference>
<comment type="cofactor">
    <cofactor evidence="13">
        <name>Co(2+)</name>
        <dbReference type="ChEBI" id="CHEBI:48828"/>
    </cofactor>
    <cofactor evidence="13">
        <name>Zn(2+)</name>
        <dbReference type="ChEBI" id="CHEBI:29105"/>
    </cofactor>
    <cofactor evidence="13">
        <name>Mn(2+)</name>
        <dbReference type="ChEBI" id="CHEBI:29035"/>
    </cofactor>
    <cofactor evidence="13">
        <name>Fe(2+)</name>
        <dbReference type="ChEBI" id="CHEBI:29033"/>
    </cofactor>
    <text evidence="13">Binds 2 divalent metal cations per subunit. Has a high-affinity and a low affinity metal-binding site. The true nature of the physiological cofactor is under debate. The enzyme is active with cobalt, zinc, manganese or divalent iron ions.</text>
</comment>
<dbReference type="CDD" id="cd01086">
    <property type="entry name" value="MetAP1"/>
    <property type="match status" value="1"/>
</dbReference>
<dbReference type="EC" id="3.4.11.18" evidence="13"/>
<evidence type="ECO:0000256" key="13">
    <source>
        <dbReference type="RuleBase" id="RU003653"/>
    </source>
</evidence>
<proteinExistence type="inferred from homology"/>
<evidence type="ECO:0000256" key="6">
    <source>
        <dbReference type="ARBA" id="ARBA00022723"/>
    </source>
</evidence>
<dbReference type="GO" id="GO:0003860">
    <property type="term" value="F:3-hydroxyisobutyryl-CoA hydrolase activity"/>
    <property type="evidence" value="ECO:0007669"/>
    <property type="project" value="UniProtKB-EC"/>
</dbReference>
<evidence type="ECO:0000313" key="16">
    <source>
        <dbReference type="Proteomes" id="UP001530400"/>
    </source>
</evidence>
<comment type="catalytic activity">
    <reaction evidence="1">
        <text>3-hydroxy-2-methylpropanoyl-CoA + H2O = 3-hydroxy-2-methylpropanoate + CoA + H(+)</text>
        <dbReference type="Rhea" id="RHEA:20888"/>
        <dbReference type="ChEBI" id="CHEBI:11805"/>
        <dbReference type="ChEBI" id="CHEBI:15377"/>
        <dbReference type="ChEBI" id="CHEBI:15378"/>
        <dbReference type="ChEBI" id="CHEBI:57287"/>
        <dbReference type="ChEBI" id="CHEBI:57340"/>
        <dbReference type="EC" id="3.1.2.4"/>
    </reaction>
</comment>
<evidence type="ECO:0000259" key="14">
    <source>
        <dbReference type="PROSITE" id="PS52013"/>
    </source>
</evidence>
<dbReference type="InterPro" id="IPR001714">
    <property type="entry name" value="Pept_M24_MAP"/>
</dbReference>
<dbReference type="HAMAP" id="MF_01974">
    <property type="entry name" value="MetAP_1"/>
    <property type="match status" value="1"/>
</dbReference>
<accession>A0ABD3MKT7</accession>
<dbReference type="GO" id="GO:0005739">
    <property type="term" value="C:mitochondrion"/>
    <property type="evidence" value="ECO:0007669"/>
    <property type="project" value="UniProtKB-SubCell"/>
</dbReference>
<keyword evidence="10" id="KW-0496">Mitochondrion</keyword>
<feature type="domain" description="C6H2-type" evidence="14">
    <location>
        <begin position="4"/>
        <end position="59"/>
    </location>
</feature>
<dbReference type="PANTHER" id="PTHR43330">
    <property type="entry name" value="METHIONINE AMINOPEPTIDASE"/>
    <property type="match status" value="1"/>
</dbReference>
<keyword evidence="4 11" id="KW-0963">Cytoplasm</keyword>
<dbReference type="InterPro" id="IPR002467">
    <property type="entry name" value="Pept_M24A_MAP1"/>
</dbReference>
<organism evidence="15 16">
    <name type="scientific">Cyclotella atomus</name>
    <dbReference type="NCBI Taxonomy" id="382360"/>
    <lineage>
        <taxon>Eukaryota</taxon>
        <taxon>Sar</taxon>
        <taxon>Stramenopiles</taxon>
        <taxon>Ochrophyta</taxon>
        <taxon>Bacillariophyta</taxon>
        <taxon>Coscinodiscophyceae</taxon>
        <taxon>Thalassiosirophycidae</taxon>
        <taxon>Stephanodiscales</taxon>
        <taxon>Stephanodiscaceae</taxon>
        <taxon>Cyclotella</taxon>
    </lineage>
</organism>
<dbReference type="SUPFAM" id="SSF52096">
    <property type="entry name" value="ClpP/crotonase"/>
    <property type="match status" value="1"/>
</dbReference>
<keyword evidence="3 11" id="KW-0031">Aminopeptidase</keyword>
<dbReference type="FunFam" id="3.90.226.10:FF:000026">
    <property type="entry name" value="3-hydroxyisobutyryl-CoA hydrolase, mitochondrial"/>
    <property type="match status" value="1"/>
</dbReference>
<comment type="caution">
    <text evidence="15">The sequence shown here is derived from an EMBL/GenBank/DDBJ whole genome shotgun (WGS) entry which is preliminary data.</text>
</comment>